<proteinExistence type="inferred from homology"/>
<dbReference type="Pfam" id="PF01966">
    <property type="entry name" value="HD"/>
    <property type="match status" value="1"/>
</dbReference>
<dbReference type="Ensembl" id="ENSSLUT00000025113.1">
    <property type="protein sequence ID" value="ENSSLUP00000024328.1"/>
    <property type="gene ID" value="ENSSLUG00000011097.1"/>
</dbReference>
<organism evidence="5 6">
    <name type="scientific">Sander lucioperca</name>
    <name type="common">Pike-perch</name>
    <name type="synonym">Perca lucioperca</name>
    <dbReference type="NCBI Taxonomy" id="283035"/>
    <lineage>
        <taxon>Eukaryota</taxon>
        <taxon>Metazoa</taxon>
        <taxon>Chordata</taxon>
        <taxon>Craniata</taxon>
        <taxon>Vertebrata</taxon>
        <taxon>Euteleostomi</taxon>
        <taxon>Actinopterygii</taxon>
        <taxon>Neopterygii</taxon>
        <taxon>Teleostei</taxon>
        <taxon>Neoteleostei</taxon>
        <taxon>Acanthomorphata</taxon>
        <taxon>Eupercaria</taxon>
        <taxon>Perciformes</taxon>
        <taxon>Percoidei</taxon>
        <taxon>Percidae</taxon>
        <taxon>Luciopercinae</taxon>
        <taxon>Sander</taxon>
    </lineage>
</organism>
<evidence type="ECO:0000256" key="3">
    <source>
        <dbReference type="SAM" id="MobiDB-lite"/>
    </source>
</evidence>
<accession>A0A8C9YEV6</accession>
<evidence type="ECO:0000259" key="4">
    <source>
        <dbReference type="SMART" id="SM00471"/>
    </source>
</evidence>
<dbReference type="PANTHER" id="PTHR11373:SF4">
    <property type="entry name" value="DEOXYNUCLEOSIDE TRIPHOSPHATE TRIPHOSPHOHYDROLASE SAMHD1"/>
    <property type="match status" value="1"/>
</dbReference>
<name>A0A8C9YEV6_SANLU</name>
<dbReference type="CDD" id="cd00077">
    <property type="entry name" value="HDc"/>
    <property type="match status" value="1"/>
</dbReference>
<feature type="domain" description="HD/PDEase" evidence="4">
    <location>
        <begin position="53"/>
        <end position="245"/>
    </location>
</feature>
<dbReference type="Gene3D" id="1.10.3210.10">
    <property type="entry name" value="Hypothetical protein af1432"/>
    <property type="match status" value="1"/>
</dbReference>
<evidence type="ECO:0000256" key="1">
    <source>
        <dbReference type="ARBA" id="ARBA00005776"/>
    </source>
</evidence>
<dbReference type="AlphaFoldDB" id="A0A8C9YEV6"/>
<dbReference type="InterPro" id="IPR006674">
    <property type="entry name" value="HD_domain"/>
</dbReference>
<keyword evidence="6" id="KW-1185">Reference proteome</keyword>
<sequence length="481" mass="55475">MQLYLSLRYVFNDPIHGTVELHPLLIKIIDTPQFQRLRNIKQLGGAYFVYPGASHNRFEHSIGVGHLAGQLVEALRTRQPELDINDRDVLCVKIAGLCHDLGHGPFSHLYDQMFIPKVPHPPGPLGDKMAKWKHEEASVEMFDHLVEFTNLKLEMKKVMKKRMEKEENDLKLENEADNWILEDLNFIKKMIEGLKDPKAVQVSPWPYCGRPKDKSFLFEIVANKTNGIDVDKFDYFARDCYHLGMQNNFDHLRFIQFARVIKVKKDELNHICLYGSNSAVFHSVCLVDHVFEQILNSPSVELAEAKKILERIISRDHYRFLGETKPRQVLTRVCINVFEKILGWKEELDQMLLSSTGLLGNIKTDFSLPLLDPIKNVYFYSKRNPNTAFNIPRDQVSKLLPACFSEQLIRVYSKKKKTDEQSLEAARRHLIKWCKAKGLPNPQAGTKHATSTSRTEPLYMGSHSSTRPPRHPGLRHFGLNE</sequence>
<feature type="region of interest" description="Disordered" evidence="3">
    <location>
        <begin position="439"/>
        <end position="481"/>
    </location>
</feature>
<dbReference type="GO" id="GO:0045088">
    <property type="term" value="P:regulation of innate immune response"/>
    <property type="evidence" value="ECO:0007669"/>
    <property type="project" value="TreeGrafter"/>
</dbReference>
<dbReference type="Gene3D" id="3.30.70.2760">
    <property type="match status" value="1"/>
</dbReference>
<dbReference type="SUPFAM" id="SSF109604">
    <property type="entry name" value="HD-domain/PDEase-like"/>
    <property type="match status" value="1"/>
</dbReference>
<comment type="similarity">
    <text evidence="1">Belongs to the SAMHD1 family.</text>
</comment>
<reference evidence="5" key="2">
    <citation type="submission" date="2025-09" db="UniProtKB">
        <authorList>
            <consortium name="Ensembl"/>
        </authorList>
    </citation>
    <scope>IDENTIFICATION</scope>
</reference>
<evidence type="ECO:0000313" key="5">
    <source>
        <dbReference type="Ensembl" id="ENSSLUP00000024328.1"/>
    </source>
</evidence>
<dbReference type="InterPro" id="IPR003607">
    <property type="entry name" value="HD/PDEase_dom"/>
</dbReference>
<protein>
    <recommendedName>
        <fullName evidence="4">HD/PDEase domain-containing protein</fullName>
    </recommendedName>
</protein>
<reference evidence="5" key="1">
    <citation type="submission" date="2025-08" db="UniProtKB">
        <authorList>
            <consortium name="Ensembl"/>
        </authorList>
    </citation>
    <scope>IDENTIFICATION</scope>
</reference>
<dbReference type="Proteomes" id="UP000694568">
    <property type="component" value="Unplaced"/>
</dbReference>
<dbReference type="GO" id="GO:0051607">
    <property type="term" value="P:defense response to virus"/>
    <property type="evidence" value="ECO:0007669"/>
    <property type="project" value="TreeGrafter"/>
</dbReference>
<dbReference type="InterPro" id="IPR050135">
    <property type="entry name" value="dGTPase-like"/>
</dbReference>
<evidence type="ECO:0000256" key="2">
    <source>
        <dbReference type="SAM" id="Coils"/>
    </source>
</evidence>
<dbReference type="GO" id="GO:0006203">
    <property type="term" value="P:dGTP catabolic process"/>
    <property type="evidence" value="ECO:0007669"/>
    <property type="project" value="TreeGrafter"/>
</dbReference>
<dbReference type="PANTHER" id="PTHR11373">
    <property type="entry name" value="DEOXYNUCLEOSIDE TRIPHOSPHATE TRIPHOSPHOHYDROLASE"/>
    <property type="match status" value="1"/>
</dbReference>
<keyword evidence="2" id="KW-0175">Coiled coil</keyword>
<evidence type="ECO:0000313" key="6">
    <source>
        <dbReference type="Proteomes" id="UP000694568"/>
    </source>
</evidence>
<dbReference type="SMART" id="SM00471">
    <property type="entry name" value="HDc"/>
    <property type="match status" value="1"/>
</dbReference>
<dbReference type="GO" id="GO:0008832">
    <property type="term" value="F:dGTPase activity"/>
    <property type="evidence" value="ECO:0007669"/>
    <property type="project" value="TreeGrafter"/>
</dbReference>
<feature type="coiled-coil region" evidence="2">
    <location>
        <begin position="148"/>
        <end position="176"/>
    </location>
</feature>
<dbReference type="GO" id="GO:0005634">
    <property type="term" value="C:nucleus"/>
    <property type="evidence" value="ECO:0007669"/>
    <property type="project" value="TreeGrafter"/>
</dbReference>
<dbReference type="GeneTree" id="ENSGT00390000013867"/>